<sequence>MNSDNIKNEIEKEISSFISKKMVELRKKTGKEVSDVEF</sequence>
<dbReference type="Pfam" id="PF08178">
    <property type="entry name" value="GnsAB_toxin"/>
    <property type="match status" value="1"/>
</dbReference>
<comment type="similarity">
    <text evidence="1">Belongs to the gns family.</text>
</comment>
<feature type="non-terminal residue" evidence="2">
    <location>
        <position position="38"/>
    </location>
</feature>
<gene>
    <name evidence="2" type="ORF">E0L20_23740</name>
</gene>
<accession>A0A4R0FSN7</accession>
<name>A0A4R0FSN7_9ENTR</name>
<dbReference type="RefSeq" id="WP_131636025.1">
    <property type="nucleotide sequence ID" value="NZ_SJOO01000032.1"/>
</dbReference>
<reference evidence="2 3" key="1">
    <citation type="submission" date="2019-02" db="EMBL/GenBank/DDBJ databases">
        <title>The draft genome of Enterobacter spp. strains.</title>
        <authorList>
            <person name="Wang C."/>
            <person name="Feng Y."/>
            <person name="Zong Z."/>
        </authorList>
    </citation>
    <scope>NUCLEOTIDE SEQUENCE [LARGE SCALE GENOMIC DNA]</scope>
    <source>
        <strain evidence="2 3">WCHEW120002</strain>
    </source>
</reference>
<dbReference type="InterPro" id="IPR012563">
    <property type="entry name" value="Gns"/>
</dbReference>
<proteinExistence type="inferred from homology"/>
<comment type="caution">
    <text evidence="2">The sequence shown here is derived from an EMBL/GenBank/DDBJ whole genome shotgun (WGS) entry which is preliminary data.</text>
</comment>
<dbReference type="OrthoDB" id="6593582at2"/>
<evidence type="ECO:0000256" key="1">
    <source>
        <dbReference type="ARBA" id="ARBA00010889"/>
    </source>
</evidence>
<organism evidence="2 3">
    <name type="scientific">Enterobacter wuhouensis</name>
    <dbReference type="NCBI Taxonomy" id="2529381"/>
    <lineage>
        <taxon>Bacteria</taxon>
        <taxon>Pseudomonadati</taxon>
        <taxon>Pseudomonadota</taxon>
        <taxon>Gammaproteobacteria</taxon>
        <taxon>Enterobacterales</taxon>
        <taxon>Enterobacteriaceae</taxon>
        <taxon>Enterobacter</taxon>
    </lineage>
</organism>
<evidence type="ECO:0000313" key="3">
    <source>
        <dbReference type="Proteomes" id="UP000291424"/>
    </source>
</evidence>
<evidence type="ECO:0000313" key="2">
    <source>
        <dbReference type="EMBL" id="TCB84385.1"/>
    </source>
</evidence>
<dbReference type="AlphaFoldDB" id="A0A4R0FSN7"/>
<dbReference type="EMBL" id="SJOO01000032">
    <property type="protein sequence ID" value="TCB84385.1"/>
    <property type="molecule type" value="Genomic_DNA"/>
</dbReference>
<protein>
    <submittedName>
        <fullName evidence="2">Addiction module toxin, GnsA/GnsB family</fullName>
    </submittedName>
</protein>
<dbReference type="Proteomes" id="UP000291424">
    <property type="component" value="Unassembled WGS sequence"/>
</dbReference>